<feature type="non-terminal residue" evidence="2">
    <location>
        <position position="319"/>
    </location>
</feature>
<comment type="caution">
    <text evidence="2">The sequence shown here is derived from an EMBL/GenBank/DDBJ whole genome shotgun (WGS) entry which is preliminary data.</text>
</comment>
<accession>A0A3B9GT38</accession>
<dbReference type="Pfam" id="PF07992">
    <property type="entry name" value="Pyr_redox_2"/>
    <property type="match status" value="1"/>
</dbReference>
<evidence type="ECO:0000313" key="3">
    <source>
        <dbReference type="Proteomes" id="UP000259610"/>
    </source>
</evidence>
<feature type="domain" description="FAD/NAD(P)-binding" evidence="1">
    <location>
        <begin position="7"/>
        <end position="306"/>
    </location>
</feature>
<dbReference type="RefSeq" id="WP_272986295.1">
    <property type="nucleotide sequence ID" value="NZ_CAJWRG010000067.1"/>
</dbReference>
<dbReference type="AlphaFoldDB" id="A0A3B9GT38"/>
<dbReference type="PANTHER" id="PTHR43755">
    <property type="match status" value="1"/>
</dbReference>
<organism evidence="2 3">
    <name type="scientific">Hyphomonas adhaerens</name>
    <dbReference type="NCBI Taxonomy" id="81029"/>
    <lineage>
        <taxon>Bacteria</taxon>
        <taxon>Pseudomonadati</taxon>
        <taxon>Pseudomonadota</taxon>
        <taxon>Alphaproteobacteria</taxon>
        <taxon>Hyphomonadales</taxon>
        <taxon>Hyphomonadaceae</taxon>
        <taxon>Hyphomonas</taxon>
    </lineage>
</organism>
<dbReference type="SUPFAM" id="SSF51905">
    <property type="entry name" value="FAD/NAD(P)-binding domain"/>
    <property type="match status" value="1"/>
</dbReference>
<dbReference type="EMBL" id="DMAN01000010">
    <property type="protein sequence ID" value="HAE25620.1"/>
    <property type="molecule type" value="Genomic_DNA"/>
</dbReference>
<dbReference type="InterPro" id="IPR023753">
    <property type="entry name" value="FAD/NAD-binding_dom"/>
</dbReference>
<evidence type="ECO:0000259" key="1">
    <source>
        <dbReference type="Pfam" id="PF07992"/>
    </source>
</evidence>
<dbReference type="InterPro" id="IPR052541">
    <property type="entry name" value="SQRD"/>
</dbReference>
<name>A0A3B9GT38_9PROT</name>
<dbReference type="InterPro" id="IPR036188">
    <property type="entry name" value="FAD/NAD-bd_sf"/>
</dbReference>
<protein>
    <submittedName>
        <fullName evidence="2">Pyridine nucleotide-disulfide oxidoreductase</fullName>
    </submittedName>
</protein>
<proteinExistence type="predicted"/>
<dbReference type="PANTHER" id="PTHR43755:SF1">
    <property type="entry name" value="FAD-DEPENDENT PYRIDINE NUCLEOTIDE-DISULPHIDE OXIDOREDUCTASE"/>
    <property type="match status" value="1"/>
</dbReference>
<gene>
    <name evidence="2" type="ORF">DCG58_00525</name>
</gene>
<dbReference type="GO" id="GO:0016491">
    <property type="term" value="F:oxidoreductase activity"/>
    <property type="evidence" value="ECO:0007669"/>
    <property type="project" value="InterPro"/>
</dbReference>
<dbReference type="Gene3D" id="3.50.50.60">
    <property type="entry name" value="FAD/NAD(P)-binding domain"/>
    <property type="match status" value="2"/>
</dbReference>
<sequence>MSALSRHIVILGAGFAALTAARTLRKADRTVRITLVAPRPEFHYLPSLIWVPTGLREPDALIHPLNRFFQRHDITYHAGRVTGLADGGRTVLTDTGEIPNDGLIIATGGRFLKKLPGIEHALTICDGVDAAKTIRDRLHALKTGRIALGFASNPQEPGAMRGGPMFEMLFGIDTWLRQQGRRDQVDVAFFCPSPRPGARLGEQAVDSLLAEMKRRNIAPHLGHKMKAFTETSVETEGGTIPADLILFMPGLTGPDWASTSGLPLSPGGFFQADGGGKVADSERVYVAGDAGSYPGPDWLPKQAHIADLQAEAAANNLLA</sequence>
<dbReference type="Proteomes" id="UP000259610">
    <property type="component" value="Unassembled WGS sequence"/>
</dbReference>
<evidence type="ECO:0000313" key="2">
    <source>
        <dbReference type="EMBL" id="HAE25620.1"/>
    </source>
</evidence>
<reference evidence="2 3" key="1">
    <citation type="journal article" date="2018" name="Nat. Biotechnol.">
        <title>A standardized bacterial taxonomy based on genome phylogeny substantially revises the tree of life.</title>
        <authorList>
            <person name="Parks D.H."/>
            <person name="Chuvochina M."/>
            <person name="Waite D.W."/>
            <person name="Rinke C."/>
            <person name="Skarshewski A."/>
            <person name="Chaumeil P.A."/>
            <person name="Hugenholtz P."/>
        </authorList>
    </citation>
    <scope>NUCLEOTIDE SEQUENCE [LARGE SCALE GENOMIC DNA]</scope>
    <source>
        <strain evidence="2">UBA8733</strain>
    </source>
</reference>